<gene>
    <name evidence="2" type="ordered locus">Acid_4985</name>
</gene>
<dbReference type="STRING" id="234267.Acid_4985"/>
<evidence type="ECO:0000313" key="2">
    <source>
        <dbReference type="EMBL" id="ABJ85942.1"/>
    </source>
</evidence>
<protein>
    <submittedName>
        <fullName evidence="2">Uncharacterized protein</fullName>
    </submittedName>
</protein>
<dbReference type="InParanoid" id="Q01WM3"/>
<dbReference type="eggNOG" id="ENOG5032GNW">
    <property type="taxonomic scope" value="Bacteria"/>
</dbReference>
<dbReference type="AlphaFoldDB" id="Q01WM3"/>
<accession>Q01WM3</accession>
<name>Q01WM3_SOLUE</name>
<sequence>MSFGIYVAGYLIVIIGLAYGATLMHMPAHWIAVGVMVLAGLGIVTGVKNTRQKDS</sequence>
<keyword evidence="1" id="KW-1133">Transmembrane helix</keyword>
<keyword evidence="1" id="KW-0812">Transmembrane</keyword>
<feature type="transmembrane region" description="Helical" evidence="1">
    <location>
        <begin position="5"/>
        <end position="22"/>
    </location>
</feature>
<dbReference type="HOGENOM" id="CLU_201011_1_0_0"/>
<dbReference type="KEGG" id="sus:Acid_4985"/>
<proteinExistence type="predicted"/>
<reference evidence="2" key="1">
    <citation type="submission" date="2006-10" db="EMBL/GenBank/DDBJ databases">
        <title>Complete sequence of Solibacter usitatus Ellin6076.</title>
        <authorList>
            <consortium name="US DOE Joint Genome Institute"/>
            <person name="Copeland A."/>
            <person name="Lucas S."/>
            <person name="Lapidus A."/>
            <person name="Barry K."/>
            <person name="Detter J.C."/>
            <person name="Glavina del Rio T."/>
            <person name="Hammon N."/>
            <person name="Israni S."/>
            <person name="Dalin E."/>
            <person name="Tice H."/>
            <person name="Pitluck S."/>
            <person name="Thompson L.S."/>
            <person name="Brettin T."/>
            <person name="Bruce D."/>
            <person name="Han C."/>
            <person name="Tapia R."/>
            <person name="Gilna P."/>
            <person name="Schmutz J."/>
            <person name="Larimer F."/>
            <person name="Land M."/>
            <person name="Hauser L."/>
            <person name="Kyrpides N."/>
            <person name="Mikhailova N."/>
            <person name="Janssen P.H."/>
            <person name="Kuske C.R."/>
            <person name="Richardson P."/>
        </authorList>
    </citation>
    <scope>NUCLEOTIDE SEQUENCE</scope>
    <source>
        <strain evidence="2">Ellin6076</strain>
    </source>
</reference>
<dbReference type="EMBL" id="CP000473">
    <property type="protein sequence ID" value="ABJ85942.1"/>
    <property type="molecule type" value="Genomic_DNA"/>
</dbReference>
<keyword evidence="1" id="KW-0472">Membrane</keyword>
<organism evidence="2">
    <name type="scientific">Solibacter usitatus (strain Ellin6076)</name>
    <dbReference type="NCBI Taxonomy" id="234267"/>
    <lineage>
        <taxon>Bacteria</taxon>
        <taxon>Pseudomonadati</taxon>
        <taxon>Acidobacteriota</taxon>
        <taxon>Terriglobia</taxon>
        <taxon>Bryobacterales</taxon>
        <taxon>Solibacteraceae</taxon>
        <taxon>Candidatus Solibacter</taxon>
    </lineage>
</organism>
<evidence type="ECO:0000256" key="1">
    <source>
        <dbReference type="SAM" id="Phobius"/>
    </source>
</evidence>
<feature type="transmembrane region" description="Helical" evidence="1">
    <location>
        <begin position="28"/>
        <end position="47"/>
    </location>
</feature>